<gene>
    <name evidence="5" type="ORF">ZIOFF_021896</name>
</gene>
<evidence type="ECO:0000313" key="6">
    <source>
        <dbReference type="Proteomes" id="UP000734854"/>
    </source>
</evidence>
<proteinExistence type="inferred from homology"/>
<keyword evidence="2" id="KW-0806">Transcription termination</keyword>
<dbReference type="GO" id="GO:0006353">
    <property type="term" value="P:DNA-templated transcription termination"/>
    <property type="evidence" value="ECO:0007669"/>
    <property type="project" value="UniProtKB-KW"/>
</dbReference>
<evidence type="ECO:0000256" key="4">
    <source>
        <dbReference type="SAM" id="MobiDB-lite"/>
    </source>
</evidence>
<dbReference type="SMART" id="SM00733">
    <property type="entry name" value="Mterf"/>
    <property type="match status" value="6"/>
</dbReference>
<dbReference type="Gene3D" id="1.25.70.10">
    <property type="entry name" value="Transcription termination factor 3, mitochondrial"/>
    <property type="match status" value="1"/>
</dbReference>
<dbReference type="Proteomes" id="UP000734854">
    <property type="component" value="Unassembled WGS sequence"/>
</dbReference>
<dbReference type="EMBL" id="JACMSC010000006">
    <property type="protein sequence ID" value="KAG6518421.1"/>
    <property type="molecule type" value="Genomic_DNA"/>
</dbReference>
<organism evidence="5 6">
    <name type="scientific">Zingiber officinale</name>
    <name type="common">Ginger</name>
    <name type="synonym">Amomum zingiber</name>
    <dbReference type="NCBI Taxonomy" id="94328"/>
    <lineage>
        <taxon>Eukaryota</taxon>
        <taxon>Viridiplantae</taxon>
        <taxon>Streptophyta</taxon>
        <taxon>Embryophyta</taxon>
        <taxon>Tracheophyta</taxon>
        <taxon>Spermatophyta</taxon>
        <taxon>Magnoliopsida</taxon>
        <taxon>Liliopsida</taxon>
        <taxon>Zingiberales</taxon>
        <taxon>Zingiberaceae</taxon>
        <taxon>Zingiber</taxon>
    </lineage>
</organism>
<dbReference type="Pfam" id="PF02536">
    <property type="entry name" value="mTERF"/>
    <property type="match status" value="1"/>
</dbReference>
<evidence type="ECO:0000256" key="2">
    <source>
        <dbReference type="ARBA" id="ARBA00022472"/>
    </source>
</evidence>
<evidence type="ECO:0000313" key="5">
    <source>
        <dbReference type="EMBL" id="KAG6518421.1"/>
    </source>
</evidence>
<keyword evidence="2" id="KW-0805">Transcription regulation</keyword>
<evidence type="ECO:0000256" key="3">
    <source>
        <dbReference type="ARBA" id="ARBA00022946"/>
    </source>
</evidence>
<dbReference type="PANTHER" id="PTHR13068">
    <property type="entry name" value="CGI-12 PROTEIN-RELATED"/>
    <property type="match status" value="1"/>
</dbReference>
<keyword evidence="3" id="KW-0809">Transit peptide</keyword>
<name>A0A8J5HKL3_ZINOF</name>
<dbReference type="FunFam" id="1.25.70.10:FF:000001">
    <property type="entry name" value="Mitochondrial transcription termination factor-like"/>
    <property type="match status" value="1"/>
</dbReference>
<dbReference type="GO" id="GO:0003676">
    <property type="term" value="F:nucleic acid binding"/>
    <property type="evidence" value="ECO:0007669"/>
    <property type="project" value="InterPro"/>
</dbReference>
<dbReference type="InterPro" id="IPR038538">
    <property type="entry name" value="MTERF_sf"/>
</dbReference>
<protein>
    <submittedName>
        <fullName evidence="5">Uncharacterized protein</fullName>
    </submittedName>
</protein>
<dbReference type="AlphaFoldDB" id="A0A8J5HKL3"/>
<evidence type="ECO:0000256" key="1">
    <source>
        <dbReference type="ARBA" id="ARBA00007692"/>
    </source>
</evidence>
<keyword evidence="6" id="KW-1185">Reference proteome</keyword>
<feature type="region of interest" description="Disordered" evidence="4">
    <location>
        <begin position="434"/>
        <end position="454"/>
    </location>
</feature>
<dbReference type="PANTHER" id="PTHR13068:SF236">
    <property type="entry name" value="OS02G0749800 PROTEIN"/>
    <property type="match status" value="1"/>
</dbReference>
<dbReference type="InterPro" id="IPR003690">
    <property type="entry name" value="MTERF"/>
</dbReference>
<accession>A0A8J5HKL3</accession>
<keyword evidence="2" id="KW-0804">Transcription</keyword>
<reference evidence="5 6" key="1">
    <citation type="submission" date="2020-08" db="EMBL/GenBank/DDBJ databases">
        <title>Plant Genome Project.</title>
        <authorList>
            <person name="Zhang R.-G."/>
        </authorList>
    </citation>
    <scope>NUCLEOTIDE SEQUENCE [LARGE SCALE GENOMIC DNA]</scope>
    <source>
        <tissue evidence="5">Rhizome</tissue>
    </source>
</reference>
<sequence>MAQYLVESCGFDQKKAADTSKFLCGIKSRQQPDSVLAFLKSYDFDDKSVKNILVVFPQCLLLDVEKSLAPKFRAFQDLGLSRSDIVHLVRSNPVVLNNRFETILPKIRFWLSILGSKDLLVKLFKQNRWFLGYSVDKRVRPNLEILQEYGVTGQKLATILQYRPRIVLQKPDSLKSLISRVENLGVSRTSGMFHWTLSAVSAVHPNKFKMQLELFRGFGWSEDDYFAAFRKSPTFTNVSVKTLQRKMEFFVNEAGYASSDVMMYPVILTYSLEKRLIPRYQILIFLKFNGYIKNFGKLSTYISYSEKRFFEMYILRYKDECPDLIEFYANKQRGTSLAIVRPRKRTRSLKRVLRCASCKSASSIRLPLVCLSPPDDLSPLEAFVHLWKRLFNVAAVTRAPHRALVSTAATTTRSFDAPHTDEAILPALATLPSTTPQSDSFRRKLSVGMPGSGF</sequence>
<comment type="caution">
    <text evidence="5">The sequence shown here is derived from an EMBL/GenBank/DDBJ whole genome shotgun (WGS) entry which is preliminary data.</text>
</comment>
<comment type="similarity">
    <text evidence="1">Belongs to the mTERF family.</text>
</comment>